<evidence type="ECO:0000313" key="3">
    <source>
        <dbReference type="EMBL" id="CAH1109224.1"/>
    </source>
</evidence>
<dbReference type="EMBL" id="OV651816">
    <property type="protein sequence ID" value="CAH1109224.1"/>
    <property type="molecule type" value="Genomic_DNA"/>
</dbReference>
<dbReference type="Gene3D" id="2.60.120.10">
    <property type="entry name" value="Jelly Rolls"/>
    <property type="match status" value="1"/>
</dbReference>
<dbReference type="SMART" id="SM00100">
    <property type="entry name" value="cNMP"/>
    <property type="match status" value="1"/>
</dbReference>
<protein>
    <recommendedName>
        <fullName evidence="2">Cyclic nucleotide-binding domain-containing protein</fullName>
    </recommendedName>
</protein>
<feature type="domain" description="Cyclic nucleotide-binding" evidence="2">
    <location>
        <begin position="100"/>
        <end position="208"/>
    </location>
</feature>
<dbReference type="PROSITE" id="PS50042">
    <property type="entry name" value="CNMP_BINDING_3"/>
    <property type="match status" value="1"/>
</dbReference>
<proteinExistence type="predicted"/>
<dbReference type="OrthoDB" id="166212at2759"/>
<feature type="compositionally biased region" description="Low complexity" evidence="1">
    <location>
        <begin position="368"/>
        <end position="387"/>
    </location>
</feature>
<dbReference type="SUPFAM" id="SSF51206">
    <property type="entry name" value="cAMP-binding domain-like"/>
    <property type="match status" value="2"/>
</dbReference>
<evidence type="ECO:0000259" key="2">
    <source>
        <dbReference type="PROSITE" id="PS50042"/>
    </source>
</evidence>
<evidence type="ECO:0000256" key="1">
    <source>
        <dbReference type="SAM" id="MobiDB-lite"/>
    </source>
</evidence>
<feature type="compositionally biased region" description="Basic and acidic residues" evidence="1">
    <location>
        <begin position="330"/>
        <end position="359"/>
    </location>
</feature>
<organism evidence="3 4">
    <name type="scientific">Psylliodes chrysocephalus</name>
    <dbReference type="NCBI Taxonomy" id="3402493"/>
    <lineage>
        <taxon>Eukaryota</taxon>
        <taxon>Metazoa</taxon>
        <taxon>Ecdysozoa</taxon>
        <taxon>Arthropoda</taxon>
        <taxon>Hexapoda</taxon>
        <taxon>Insecta</taxon>
        <taxon>Pterygota</taxon>
        <taxon>Neoptera</taxon>
        <taxon>Endopterygota</taxon>
        <taxon>Coleoptera</taxon>
        <taxon>Polyphaga</taxon>
        <taxon>Cucujiformia</taxon>
        <taxon>Chrysomeloidea</taxon>
        <taxon>Chrysomelidae</taxon>
        <taxon>Galerucinae</taxon>
        <taxon>Alticini</taxon>
        <taxon>Psylliodes</taxon>
    </lineage>
</organism>
<dbReference type="PANTHER" id="PTHR23011:SF41">
    <property type="entry name" value="CYCLIC NUCLEOTIDE-BINDING DOMAIN-CONTAINING PROTEIN"/>
    <property type="match status" value="1"/>
</dbReference>
<feature type="compositionally biased region" description="Basic residues" evidence="1">
    <location>
        <begin position="397"/>
        <end position="406"/>
    </location>
</feature>
<keyword evidence="4" id="KW-1185">Reference proteome</keyword>
<dbReference type="Pfam" id="PF00027">
    <property type="entry name" value="cNMP_binding"/>
    <property type="match status" value="1"/>
</dbReference>
<reference evidence="3" key="1">
    <citation type="submission" date="2022-01" db="EMBL/GenBank/DDBJ databases">
        <authorList>
            <person name="King R."/>
        </authorList>
    </citation>
    <scope>NUCLEOTIDE SEQUENCE</scope>
</reference>
<dbReference type="InterPro" id="IPR018490">
    <property type="entry name" value="cNMP-bd_dom_sf"/>
</dbReference>
<dbReference type="InterPro" id="IPR000595">
    <property type="entry name" value="cNMP-bd_dom"/>
</dbReference>
<dbReference type="CDD" id="cd00038">
    <property type="entry name" value="CAP_ED"/>
    <property type="match status" value="1"/>
</dbReference>
<gene>
    <name evidence="3" type="ORF">PSYICH_LOCUS10503</name>
</gene>
<evidence type="ECO:0000313" key="4">
    <source>
        <dbReference type="Proteomes" id="UP001153636"/>
    </source>
</evidence>
<dbReference type="AlphaFoldDB" id="A0A9P0D2D8"/>
<dbReference type="Proteomes" id="UP001153636">
    <property type="component" value="Chromosome 4"/>
</dbReference>
<sequence>MDLRLRMSLTPEEKLARHKRALRRFRVIVHLVMANRYWLGELEETVLTDNVRRNIKLLTKRKKPLSPLTLEQKSILTKPKELRTEEDKLLLRRAISGMKCFRKYPNETKNKLAECTYFVYFPPGRDIIRQDQVGHAMYYILTGEIRIWVRTFDKFLEEWIVAETGTLNAGDLFGELSLLHDIVRLATFTTKTDCELLMVKKEDFNEVIRETIIRTWTEIHNVFDTFPYFKHWDILDKRVAVTLSKIKHFGPDETILGDNTGYKEYVYFIIKGTCCIVENLTVTVFCIKGFETYILSPLHDEDTRSIKLKQILRKYREFLDSDDKLSIMSDKSRKSRMSERMSIKSRESIKFKKPEESTKSVKSKGSVKSRGSVQSRGSGQSKGSAKSRSSKSDKSRKSSVSRKSVKSHVSIKPSLLSNVSEISRKSAKSEKLIRIKDYISATSSVPTIGSKPPAHTYGRPELREEVHFIKVCDLYTGGCFNIGEKLNRRNVIALTPVTCLITPRYFLMRHNKGNIWNMVQQYLTHQIPNTEIVFKKFVEQKKFKKFSKSLIRNMLETHKILTGNTIHNIPYSIRLREGVDTDYF</sequence>
<feature type="region of interest" description="Disordered" evidence="1">
    <location>
        <begin position="330"/>
        <end position="407"/>
    </location>
</feature>
<dbReference type="PANTHER" id="PTHR23011">
    <property type="entry name" value="CYCLIC NUCLEOTIDE-BINDING DOMAIN CONTAINING PROTEIN"/>
    <property type="match status" value="1"/>
</dbReference>
<accession>A0A9P0D2D8</accession>
<name>A0A9P0D2D8_9CUCU</name>
<dbReference type="InterPro" id="IPR014710">
    <property type="entry name" value="RmlC-like_jellyroll"/>
</dbReference>